<feature type="compositionally biased region" description="Basic and acidic residues" evidence="1">
    <location>
        <begin position="33"/>
        <end position="49"/>
    </location>
</feature>
<dbReference type="EMBL" id="KN834897">
    <property type="protein sequence ID" value="KIK50536.1"/>
    <property type="molecule type" value="Genomic_DNA"/>
</dbReference>
<evidence type="ECO:0000256" key="1">
    <source>
        <dbReference type="SAM" id="MobiDB-lite"/>
    </source>
</evidence>
<protein>
    <submittedName>
        <fullName evidence="2">Uncharacterized protein</fullName>
    </submittedName>
</protein>
<accession>A0A0D0B8T0</accession>
<evidence type="ECO:0000313" key="3">
    <source>
        <dbReference type="Proteomes" id="UP000053593"/>
    </source>
</evidence>
<dbReference type="OrthoDB" id="2355984at2759"/>
<dbReference type="Proteomes" id="UP000053593">
    <property type="component" value="Unassembled WGS sequence"/>
</dbReference>
<dbReference type="HOGENOM" id="CLU_1272426_0_0_1"/>
<proteinExistence type="predicted"/>
<gene>
    <name evidence="2" type="ORF">GYMLUDRAFT_985797</name>
</gene>
<dbReference type="AlphaFoldDB" id="A0A0D0B8T0"/>
<feature type="region of interest" description="Disordered" evidence="1">
    <location>
        <begin position="33"/>
        <end position="54"/>
    </location>
</feature>
<keyword evidence="3" id="KW-1185">Reference proteome</keyword>
<organism evidence="2 3">
    <name type="scientific">Collybiopsis luxurians FD-317 M1</name>
    <dbReference type="NCBI Taxonomy" id="944289"/>
    <lineage>
        <taxon>Eukaryota</taxon>
        <taxon>Fungi</taxon>
        <taxon>Dikarya</taxon>
        <taxon>Basidiomycota</taxon>
        <taxon>Agaricomycotina</taxon>
        <taxon>Agaricomycetes</taxon>
        <taxon>Agaricomycetidae</taxon>
        <taxon>Agaricales</taxon>
        <taxon>Marasmiineae</taxon>
        <taxon>Omphalotaceae</taxon>
        <taxon>Collybiopsis</taxon>
        <taxon>Collybiopsis luxurians</taxon>
    </lineage>
</organism>
<feature type="region of interest" description="Disordered" evidence="1">
    <location>
        <begin position="72"/>
        <end position="91"/>
    </location>
</feature>
<reference evidence="2 3" key="1">
    <citation type="submission" date="2014-04" db="EMBL/GenBank/DDBJ databases">
        <title>Evolutionary Origins and Diversification of the Mycorrhizal Mutualists.</title>
        <authorList>
            <consortium name="DOE Joint Genome Institute"/>
            <consortium name="Mycorrhizal Genomics Consortium"/>
            <person name="Kohler A."/>
            <person name="Kuo A."/>
            <person name="Nagy L.G."/>
            <person name="Floudas D."/>
            <person name="Copeland A."/>
            <person name="Barry K.W."/>
            <person name="Cichocki N."/>
            <person name="Veneault-Fourrey C."/>
            <person name="LaButti K."/>
            <person name="Lindquist E.A."/>
            <person name="Lipzen A."/>
            <person name="Lundell T."/>
            <person name="Morin E."/>
            <person name="Murat C."/>
            <person name="Riley R."/>
            <person name="Ohm R."/>
            <person name="Sun H."/>
            <person name="Tunlid A."/>
            <person name="Henrissat B."/>
            <person name="Grigoriev I.V."/>
            <person name="Hibbett D.S."/>
            <person name="Martin F."/>
        </authorList>
    </citation>
    <scope>NUCLEOTIDE SEQUENCE [LARGE SCALE GENOMIC DNA]</scope>
    <source>
        <strain evidence="2 3">FD-317 M1</strain>
    </source>
</reference>
<sequence length="217" mass="24809">MKLSIPFEASVIQPYIDNIECFEQVQEDAARRGQCEGERDVGRNDERTGDVGTAEFHQGDGLLVRRSTELDRLGDEEEENSNAHTKRQRDDKSKFYWNQDQNLYAATLSLAHELLHQQISVHSNNIKGALRDLDVALNKPSLLKVQWTNILLNNYIDFDKFASHSFTTEAEDQGLFLVSNTTLEFKKSKVVLKINSHGQWISAFRTYEQAVPFAFKG</sequence>
<evidence type="ECO:0000313" key="2">
    <source>
        <dbReference type="EMBL" id="KIK50536.1"/>
    </source>
</evidence>
<name>A0A0D0B8T0_9AGAR</name>